<name>A0A0F8Y139_9ZZZZ</name>
<accession>A0A0F8Y139</accession>
<reference evidence="1" key="1">
    <citation type="journal article" date="2015" name="Nature">
        <title>Complex archaea that bridge the gap between prokaryotes and eukaryotes.</title>
        <authorList>
            <person name="Spang A."/>
            <person name="Saw J.H."/>
            <person name="Jorgensen S.L."/>
            <person name="Zaremba-Niedzwiedzka K."/>
            <person name="Martijn J."/>
            <person name="Lind A.E."/>
            <person name="van Eijk R."/>
            <person name="Schleper C."/>
            <person name="Guy L."/>
            <person name="Ettema T.J."/>
        </authorList>
    </citation>
    <scope>NUCLEOTIDE SEQUENCE</scope>
</reference>
<sequence length="131" mass="14958">MITGVIVTSTEDGEPLGREMGPWGVLWSRIRRRVTRISRRFPRLVWYGDELDVRVTFKGIGGLGEDKKEVFNAGQLFSGMGIRFDTGSGCHGRDWEWDWSLRGPISVTFRGRAKHPERRIGEKQPDLKLVS</sequence>
<comment type="caution">
    <text evidence="1">The sequence shown here is derived from an EMBL/GenBank/DDBJ whole genome shotgun (WGS) entry which is preliminary data.</text>
</comment>
<gene>
    <name evidence="1" type="ORF">LCGC14_2955450</name>
</gene>
<dbReference type="EMBL" id="LAZR01059682">
    <property type="protein sequence ID" value="KKK67300.1"/>
    <property type="molecule type" value="Genomic_DNA"/>
</dbReference>
<organism evidence="1">
    <name type="scientific">marine sediment metagenome</name>
    <dbReference type="NCBI Taxonomy" id="412755"/>
    <lineage>
        <taxon>unclassified sequences</taxon>
        <taxon>metagenomes</taxon>
        <taxon>ecological metagenomes</taxon>
    </lineage>
</organism>
<protein>
    <submittedName>
        <fullName evidence="1">Uncharacterized protein</fullName>
    </submittedName>
</protein>
<dbReference type="AlphaFoldDB" id="A0A0F8Y139"/>
<evidence type="ECO:0000313" key="1">
    <source>
        <dbReference type="EMBL" id="KKK67300.1"/>
    </source>
</evidence>
<proteinExistence type="predicted"/>